<evidence type="ECO:0000313" key="2">
    <source>
        <dbReference type="Proteomes" id="UP001105220"/>
    </source>
</evidence>
<name>A0A6E8W0R2_ANOCL</name>
<reference key="1">
    <citation type="journal article" date="2019" name="Genes (Basel)">
        <title>A High-Quality De novo Genome Assembly from a Single Mosquito Using PacBio Sequencing.</title>
        <authorList>
            <person name="Kingan S.B."/>
            <person name="Heaton H."/>
            <person name="Cudini J."/>
            <person name="Lambert C.C."/>
            <person name="Baybayan P."/>
            <person name="Galvin B.D."/>
            <person name="Durbin R."/>
            <person name="Korlach J."/>
            <person name="Lawniczak M.K.N."/>
        </authorList>
    </citation>
    <scope>NUCLEOTIDE SEQUENCE [LARGE SCALE GENOMIC DNA]</scope>
    <source>
        <strain>Mali-NIH</strain>
    </source>
</reference>
<dbReference type="Proteomes" id="UP001105220">
    <property type="component" value="Unplaced"/>
</dbReference>
<reference evidence="1" key="2">
    <citation type="submission" date="2020-05" db="UniProtKB">
        <authorList>
            <consortium name="EnsemblMetazoa"/>
        </authorList>
    </citation>
    <scope>IDENTIFICATION</scope>
    <source>
        <strain evidence="1">Ngousso</strain>
    </source>
</reference>
<sequence>MVKNADTNFNKKSTKDDIRENIINYCHEGGGVNDMTAFDMKTLMIPIDPLSELVQHNAPRVRK</sequence>
<accession>A0A6E8W0R2</accession>
<evidence type="ECO:0000313" key="1">
    <source>
        <dbReference type="EnsemblMetazoa" id="ACON009721-PA"/>
    </source>
</evidence>
<keyword evidence="2" id="KW-1185">Reference proteome</keyword>
<dbReference type="AlphaFoldDB" id="A0A6E8W0R2"/>
<dbReference type="VEuPathDB" id="VectorBase:ACON009721"/>
<dbReference type="VEuPathDB" id="VectorBase:ACON2_036619"/>
<organism evidence="1 2">
    <name type="scientific">Anopheles coluzzii</name>
    <name type="common">African malaria mosquito</name>
    <dbReference type="NCBI Taxonomy" id="1518534"/>
    <lineage>
        <taxon>Eukaryota</taxon>
        <taxon>Metazoa</taxon>
        <taxon>Ecdysozoa</taxon>
        <taxon>Arthropoda</taxon>
        <taxon>Hexapoda</taxon>
        <taxon>Insecta</taxon>
        <taxon>Pterygota</taxon>
        <taxon>Neoptera</taxon>
        <taxon>Endopterygota</taxon>
        <taxon>Diptera</taxon>
        <taxon>Nematocera</taxon>
        <taxon>Culicoidea</taxon>
        <taxon>Culicidae</taxon>
        <taxon>Anophelinae</taxon>
        <taxon>Anopheles</taxon>
    </lineage>
</organism>
<protein>
    <submittedName>
        <fullName evidence="1">Cadherin_C domain-containing protein</fullName>
    </submittedName>
</protein>
<proteinExistence type="predicted"/>
<dbReference type="EnsemblMetazoa" id="ACON009721-RA">
    <property type="protein sequence ID" value="ACON009721-PA"/>
    <property type="gene ID" value="ACON009721"/>
</dbReference>
<dbReference type="VEuPathDB" id="VectorBase:ACMO_010484"/>